<proteinExistence type="predicted"/>
<feature type="region of interest" description="Disordered" evidence="1">
    <location>
        <begin position="1"/>
        <end position="53"/>
    </location>
</feature>
<sequence length="156" mass="17884">MARLRRRKNDGGEGGAEASSEEFGNGAVSSKLSQRELDPNGRPTKLTDRVPAAIEQSTMKKEYAFVGLVQKARIEVRNKDVFTRWRRRGKRNKQDVWLARSKLEEGHASFYLNPSASRYERLRAPAPSHELDLQKMGVKQVDRDFRFVGPVQQWNV</sequence>
<evidence type="ECO:0000313" key="2">
    <source>
        <dbReference type="EMBL" id="RDW87611.1"/>
    </source>
</evidence>
<gene>
    <name evidence="2" type="ORF">BP5796_03305</name>
</gene>
<dbReference type="AlphaFoldDB" id="A0A3D8SN61"/>
<reference evidence="2 3" key="1">
    <citation type="journal article" date="2018" name="IMA Fungus">
        <title>IMA Genome-F 9: Draft genome sequence of Annulohypoxylon stygium, Aspergillus mulundensis, Berkeleyomyces basicola (syn. Thielaviopsis basicola), Ceratocystis smalleyi, two Cercospora beticola strains, Coleophoma cylindrospora, Fusarium fracticaudum, Phialophora cf. hyalina, and Morchella septimelata.</title>
        <authorList>
            <person name="Wingfield B.D."/>
            <person name="Bills G.F."/>
            <person name="Dong Y."/>
            <person name="Huang W."/>
            <person name="Nel W.J."/>
            <person name="Swalarsk-Parry B.S."/>
            <person name="Vaghefi N."/>
            <person name="Wilken P.M."/>
            <person name="An Z."/>
            <person name="de Beer Z.W."/>
            <person name="De Vos L."/>
            <person name="Chen L."/>
            <person name="Duong T.A."/>
            <person name="Gao Y."/>
            <person name="Hammerbacher A."/>
            <person name="Kikkert J.R."/>
            <person name="Li Y."/>
            <person name="Li H."/>
            <person name="Li K."/>
            <person name="Li Q."/>
            <person name="Liu X."/>
            <person name="Ma X."/>
            <person name="Naidoo K."/>
            <person name="Pethybridge S.J."/>
            <person name="Sun J."/>
            <person name="Steenkamp E.T."/>
            <person name="van der Nest M.A."/>
            <person name="van Wyk S."/>
            <person name="Wingfield M.J."/>
            <person name="Xiong C."/>
            <person name="Yue Q."/>
            <person name="Zhang X."/>
        </authorList>
    </citation>
    <scope>NUCLEOTIDE SEQUENCE [LARGE SCALE GENOMIC DNA]</scope>
    <source>
        <strain evidence="2 3">BP5796</strain>
    </source>
</reference>
<dbReference type="Proteomes" id="UP000256328">
    <property type="component" value="Unassembled WGS sequence"/>
</dbReference>
<dbReference type="EMBL" id="PDLN01000004">
    <property type="protein sequence ID" value="RDW87611.1"/>
    <property type="molecule type" value="Genomic_DNA"/>
</dbReference>
<keyword evidence="3" id="KW-1185">Reference proteome</keyword>
<accession>A0A3D8SN61</accession>
<evidence type="ECO:0000313" key="3">
    <source>
        <dbReference type="Proteomes" id="UP000256328"/>
    </source>
</evidence>
<evidence type="ECO:0000256" key="1">
    <source>
        <dbReference type="SAM" id="MobiDB-lite"/>
    </source>
</evidence>
<organism evidence="2 3">
    <name type="scientific">Coleophoma crateriformis</name>
    <dbReference type="NCBI Taxonomy" id="565419"/>
    <lineage>
        <taxon>Eukaryota</taxon>
        <taxon>Fungi</taxon>
        <taxon>Dikarya</taxon>
        <taxon>Ascomycota</taxon>
        <taxon>Pezizomycotina</taxon>
        <taxon>Leotiomycetes</taxon>
        <taxon>Helotiales</taxon>
        <taxon>Dermateaceae</taxon>
        <taxon>Coleophoma</taxon>
    </lineage>
</organism>
<name>A0A3D8SN61_9HELO</name>
<comment type="caution">
    <text evidence="2">The sequence shown here is derived from an EMBL/GenBank/DDBJ whole genome shotgun (WGS) entry which is preliminary data.</text>
</comment>
<protein>
    <submittedName>
        <fullName evidence="2">Uncharacterized protein</fullName>
    </submittedName>
</protein>